<dbReference type="Proteomes" id="UP000596742">
    <property type="component" value="Unassembled WGS sequence"/>
</dbReference>
<name>A0A8B6CJT6_MYTGA</name>
<accession>A0A8B6CJT6</accession>
<comment type="caution">
    <text evidence="2">The sequence shown here is derived from an EMBL/GenBank/DDBJ whole genome shotgun (WGS) entry which is preliminary data.</text>
</comment>
<evidence type="ECO:0000313" key="2">
    <source>
        <dbReference type="EMBL" id="VDI05215.1"/>
    </source>
</evidence>
<keyword evidence="3" id="KW-1185">Reference proteome</keyword>
<proteinExistence type="predicted"/>
<sequence length="127" mass="13583">MLQKDTVPVNQSDGDVPGSQTDGDVPVSLEDGDVHISQSPVRWCDVPVSQSDGDIPFSLSDGDITLSAWQIMMSVLASLIRSLLVSQVVTVLSASQIVVFVCVRKPDDGDCVCRHTSDLPFDHSTAV</sequence>
<evidence type="ECO:0000256" key="1">
    <source>
        <dbReference type="SAM" id="MobiDB-lite"/>
    </source>
</evidence>
<feature type="region of interest" description="Disordered" evidence="1">
    <location>
        <begin position="1"/>
        <end position="29"/>
    </location>
</feature>
<dbReference type="EMBL" id="UYJE01001785">
    <property type="protein sequence ID" value="VDI05215.1"/>
    <property type="molecule type" value="Genomic_DNA"/>
</dbReference>
<dbReference type="OrthoDB" id="196393at2759"/>
<organism evidence="2 3">
    <name type="scientific">Mytilus galloprovincialis</name>
    <name type="common">Mediterranean mussel</name>
    <dbReference type="NCBI Taxonomy" id="29158"/>
    <lineage>
        <taxon>Eukaryota</taxon>
        <taxon>Metazoa</taxon>
        <taxon>Spiralia</taxon>
        <taxon>Lophotrochozoa</taxon>
        <taxon>Mollusca</taxon>
        <taxon>Bivalvia</taxon>
        <taxon>Autobranchia</taxon>
        <taxon>Pteriomorphia</taxon>
        <taxon>Mytilida</taxon>
        <taxon>Mytiloidea</taxon>
        <taxon>Mytilidae</taxon>
        <taxon>Mytilinae</taxon>
        <taxon>Mytilus</taxon>
    </lineage>
</organism>
<reference evidence="2" key="1">
    <citation type="submission" date="2018-11" db="EMBL/GenBank/DDBJ databases">
        <authorList>
            <person name="Alioto T."/>
            <person name="Alioto T."/>
        </authorList>
    </citation>
    <scope>NUCLEOTIDE SEQUENCE</scope>
</reference>
<feature type="compositionally biased region" description="Polar residues" evidence="1">
    <location>
        <begin position="8"/>
        <end position="22"/>
    </location>
</feature>
<gene>
    <name evidence="2" type="ORF">MGAL_10B014633</name>
</gene>
<evidence type="ECO:0000313" key="3">
    <source>
        <dbReference type="Proteomes" id="UP000596742"/>
    </source>
</evidence>
<protein>
    <submittedName>
        <fullName evidence="2">Uncharacterized protein</fullName>
    </submittedName>
</protein>
<dbReference type="AlphaFoldDB" id="A0A8B6CJT6"/>